<evidence type="ECO:0000256" key="1">
    <source>
        <dbReference type="ARBA" id="ARBA00013260"/>
    </source>
</evidence>
<evidence type="ECO:0000313" key="4">
    <source>
        <dbReference type="EMBL" id="KCV70120.1"/>
    </source>
</evidence>
<sequence length="191" mass="20237">MLRALRPASSLVSLSRCYTTRPFTMTAPAATAATSSATAPSSADGVPATTAATVTVDPAQQLVMYIIVRNDLLQHPGWSTGSLIAQGSHAASAAVWAFRDHPDTVRYVTGEPGCAMLQASNGESFNGSMRKVVLVAKSEEKLLGARDALTAAGLDHIVWTELPEDLPTAIATRPYPRAQFGNTLRSLPLFR</sequence>
<evidence type="ECO:0000313" key="5">
    <source>
        <dbReference type="Proteomes" id="UP000030693"/>
    </source>
</evidence>
<dbReference type="AlphaFoldDB" id="A0A058Z782"/>
<dbReference type="OMA" id="ISMESWI"/>
<dbReference type="EMBL" id="KB932205">
    <property type="protein sequence ID" value="KCV70120.1"/>
    <property type="molecule type" value="Genomic_DNA"/>
</dbReference>
<dbReference type="InterPro" id="IPR023476">
    <property type="entry name" value="Pep_tRNA_hydro_II_dom_sf"/>
</dbReference>
<dbReference type="EC" id="3.1.1.29" evidence="1"/>
<gene>
    <name evidence="4" type="ORF">H696_03581</name>
</gene>
<dbReference type="RefSeq" id="XP_009495726.1">
    <property type="nucleotide sequence ID" value="XM_009497451.1"/>
</dbReference>
<name>A0A058Z782_FONAL</name>
<evidence type="ECO:0000256" key="3">
    <source>
        <dbReference type="ARBA" id="ARBA00048707"/>
    </source>
</evidence>
<organism evidence="4">
    <name type="scientific">Fonticula alba</name>
    <name type="common">Slime mold</name>
    <dbReference type="NCBI Taxonomy" id="691883"/>
    <lineage>
        <taxon>Eukaryota</taxon>
        <taxon>Rotosphaerida</taxon>
        <taxon>Fonticulaceae</taxon>
        <taxon>Fonticula</taxon>
    </lineage>
</organism>
<dbReference type="Gene3D" id="3.40.1490.10">
    <property type="entry name" value="Bit1"/>
    <property type="match status" value="1"/>
</dbReference>
<dbReference type="InterPro" id="IPR002833">
    <property type="entry name" value="PTH2"/>
</dbReference>
<evidence type="ECO:0000256" key="2">
    <source>
        <dbReference type="ARBA" id="ARBA00022801"/>
    </source>
</evidence>
<dbReference type="Pfam" id="PF01981">
    <property type="entry name" value="PTH2"/>
    <property type="match status" value="1"/>
</dbReference>
<dbReference type="GO" id="GO:0004045">
    <property type="term" value="F:peptidyl-tRNA hydrolase activity"/>
    <property type="evidence" value="ECO:0007669"/>
    <property type="project" value="UniProtKB-EC"/>
</dbReference>
<accession>A0A058Z782</accession>
<reference evidence="4" key="1">
    <citation type="submission" date="2013-04" db="EMBL/GenBank/DDBJ databases">
        <title>The Genome Sequence of Fonticula alba ATCC 38817.</title>
        <authorList>
            <consortium name="The Broad Institute Genomics Platform"/>
            <person name="Russ C."/>
            <person name="Cuomo C."/>
            <person name="Burger G."/>
            <person name="Gray M.W."/>
            <person name="Holland P.W.H."/>
            <person name="King N."/>
            <person name="Lang F.B.F."/>
            <person name="Roger A.J."/>
            <person name="Ruiz-Trillo I."/>
            <person name="Brown M."/>
            <person name="Walker B."/>
            <person name="Young S."/>
            <person name="Zeng Q."/>
            <person name="Gargeya S."/>
            <person name="Fitzgerald M."/>
            <person name="Haas B."/>
            <person name="Abouelleil A."/>
            <person name="Allen A.W."/>
            <person name="Alvarado L."/>
            <person name="Arachchi H.M."/>
            <person name="Berlin A.M."/>
            <person name="Chapman S.B."/>
            <person name="Gainer-Dewar J."/>
            <person name="Goldberg J."/>
            <person name="Griggs A."/>
            <person name="Gujja S."/>
            <person name="Hansen M."/>
            <person name="Howarth C."/>
            <person name="Imamovic A."/>
            <person name="Ireland A."/>
            <person name="Larimer J."/>
            <person name="McCowan C."/>
            <person name="Murphy C."/>
            <person name="Pearson M."/>
            <person name="Poon T.W."/>
            <person name="Priest M."/>
            <person name="Roberts A."/>
            <person name="Saif S."/>
            <person name="Shea T."/>
            <person name="Sisk P."/>
            <person name="Sykes S."/>
            <person name="Wortman J."/>
            <person name="Nusbaum C."/>
            <person name="Birren B."/>
        </authorList>
    </citation>
    <scope>NUCLEOTIDE SEQUENCE [LARGE SCALE GENOMIC DNA]</scope>
    <source>
        <strain evidence="4">ATCC 38817</strain>
    </source>
</reference>
<dbReference type="Proteomes" id="UP000030693">
    <property type="component" value="Unassembled WGS sequence"/>
</dbReference>
<dbReference type="PANTHER" id="PTHR46194">
    <property type="entry name" value="PEPTIDYL-TRNA HYDROLASE PTRHD1-RELATED"/>
    <property type="match status" value="1"/>
</dbReference>
<comment type="catalytic activity">
    <reaction evidence="3">
        <text>an N-acyl-L-alpha-aminoacyl-tRNA + H2O = an N-acyl-L-amino acid + a tRNA + H(+)</text>
        <dbReference type="Rhea" id="RHEA:54448"/>
        <dbReference type="Rhea" id="RHEA-COMP:10123"/>
        <dbReference type="Rhea" id="RHEA-COMP:13883"/>
        <dbReference type="ChEBI" id="CHEBI:15377"/>
        <dbReference type="ChEBI" id="CHEBI:15378"/>
        <dbReference type="ChEBI" id="CHEBI:59874"/>
        <dbReference type="ChEBI" id="CHEBI:78442"/>
        <dbReference type="ChEBI" id="CHEBI:138191"/>
        <dbReference type="EC" id="3.1.1.29"/>
    </reaction>
</comment>
<keyword evidence="5" id="KW-1185">Reference proteome</keyword>
<dbReference type="SUPFAM" id="SSF102462">
    <property type="entry name" value="Peptidyl-tRNA hydrolase II"/>
    <property type="match status" value="1"/>
</dbReference>
<protein>
    <recommendedName>
        <fullName evidence="1">peptidyl-tRNA hydrolase</fullName>
        <ecNumber evidence="1">3.1.1.29</ecNumber>
    </recommendedName>
</protein>
<dbReference type="eggNOG" id="KOG3305">
    <property type="taxonomic scope" value="Eukaryota"/>
</dbReference>
<proteinExistence type="predicted"/>
<keyword evidence="2" id="KW-0378">Hydrolase</keyword>
<dbReference type="OrthoDB" id="201213at2759"/>
<dbReference type="GeneID" id="20528306"/>
<dbReference type="PANTHER" id="PTHR46194:SF1">
    <property type="entry name" value="PEPTIDYL-TRNA HYDROLASE PTRHD1-RELATED"/>
    <property type="match status" value="1"/>
</dbReference>
<dbReference type="InterPro" id="IPR042237">
    <property type="entry name" value="PTRHD1"/>
</dbReference>